<dbReference type="EMBL" id="MN739646">
    <property type="protein sequence ID" value="QHT17833.1"/>
    <property type="molecule type" value="Genomic_DNA"/>
</dbReference>
<proteinExistence type="predicted"/>
<dbReference type="InterPro" id="IPR036770">
    <property type="entry name" value="Ankyrin_rpt-contain_sf"/>
</dbReference>
<reference evidence="2" key="1">
    <citation type="journal article" date="2020" name="Nature">
        <title>Giant virus diversity and host interactions through global metagenomics.</title>
        <authorList>
            <person name="Schulz F."/>
            <person name="Roux S."/>
            <person name="Paez-Espino D."/>
            <person name="Jungbluth S."/>
            <person name="Walsh D.A."/>
            <person name="Denef V.J."/>
            <person name="McMahon K.D."/>
            <person name="Konstantinidis K.T."/>
            <person name="Eloe-Fadrosh E.A."/>
            <person name="Kyrpides N.C."/>
            <person name="Woyke T."/>
        </authorList>
    </citation>
    <scope>NUCLEOTIDE SEQUENCE</scope>
    <source>
        <strain evidence="2">GVMAG-M-3300023174-3</strain>
    </source>
</reference>
<dbReference type="InterPro" id="IPR002110">
    <property type="entry name" value="Ankyrin_rpt"/>
</dbReference>
<sequence>MSSKRSMAPRRKSSMKKLFSKNRKFGGDGDVSAMSTQELSYHGKMDELQAKISSGASNVEGDYFALPPWNAMTNIQAALKGLVADRKKGTVDPTNTARMDIIMYLIENEAKTDYLLNYLKQYPLPKEYLTVWMDRLLETGAHDDLVESLAEIQTSTDSTPSVATKDYKAEMNAIFVTKKNTEPDAAKNMLFSVAKDGSPDNMTKMILNYKQDINAVDVESGKTPLIVAAENGNLGVVKVIFETENIRKNILENKQDNEGNTAFIVACNAQPVNKELVEYLAGNLDEAGILKINNKGKSGYDILLDHKTKIVNKIDPKKSPMYAETTTLAQKDVDKAQLEMFTSLLKTVVAKLPKPTAPTKPAVDKQLLKVALTTYINNNFKDKYLQFIDVEMKEYDPRWKFISSCKKYTFSSCKIPSDFYDIKQNLYSQLVNYYNKTGEWIDFNTVVNVYVLDGINPSDKKAINAAIKEDIEDSGKALEAKKPSLLSGVIKSVVGGSRRSKKRSASKTRKQKK</sequence>
<dbReference type="AlphaFoldDB" id="A0A6C0DMQ1"/>
<dbReference type="Pfam" id="PF12796">
    <property type="entry name" value="Ank_2"/>
    <property type="match status" value="1"/>
</dbReference>
<feature type="compositionally biased region" description="Basic residues" evidence="1">
    <location>
        <begin position="7"/>
        <end position="24"/>
    </location>
</feature>
<dbReference type="SMART" id="SM00248">
    <property type="entry name" value="ANK"/>
    <property type="match status" value="2"/>
</dbReference>
<feature type="compositionally biased region" description="Basic residues" evidence="1">
    <location>
        <begin position="498"/>
        <end position="513"/>
    </location>
</feature>
<dbReference type="Gene3D" id="1.25.40.20">
    <property type="entry name" value="Ankyrin repeat-containing domain"/>
    <property type="match status" value="1"/>
</dbReference>
<organism evidence="2">
    <name type="scientific">viral metagenome</name>
    <dbReference type="NCBI Taxonomy" id="1070528"/>
    <lineage>
        <taxon>unclassified sequences</taxon>
        <taxon>metagenomes</taxon>
        <taxon>organismal metagenomes</taxon>
    </lineage>
</organism>
<evidence type="ECO:0000256" key="1">
    <source>
        <dbReference type="SAM" id="MobiDB-lite"/>
    </source>
</evidence>
<dbReference type="SUPFAM" id="SSF48403">
    <property type="entry name" value="Ankyrin repeat"/>
    <property type="match status" value="1"/>
</dbReference>
<evidence type="ECO:0000313" key="2">
    <source>
        <dbReference type="EMBL" id="QHT17833.1"/>
    </source>
</evidence>
<name>A0A6C0DMQ1_9ZZZZ</name>
<feature type="region of interest" description="Disordered" evidence="1">
    <location>
        <begin position="494"/>
        <end position="513"/>
    </location>
</feature>
<feature type="region of interest" description="Disordered" evidence="1">
    <location>
        <begin position="1"/>
        <end position="26"/>
    </location>
</feature>
<accession>A0A6C0DMQ1</accession>
<protein>
    <submittedName>
        <fullName evidence="2">Uncharacterized protein</fullName>
    </submittedName>
</protein>